<dbReference type="SUPFAM" id="SSF81296">
    <property type="entry name" value="E set domains"/>
    <property type="match status" value="1"/>
</dbReference>
<evidence type="ECO:0000313" key="9">
    <source>
        <dbReference type="EMBL" id="KMZ62199.1"/>
    </source>
</evidence>
<dbReference type="GO" id="GO:0015918">
    <property type="term" value="P:sterol transport"/>
    <property type="evidence" value="ECO:0000318"/>
    <property type="project" value="GO_Central"/>
</dbReference>
<comment type="similarity">
    <text evidence="2">Belongs to the NPC2 family.</text>
</comment>
<feature type="signal peptide" evidence="7">
    <location>
        <begin position="1"/>
        <end position="31"/>
    </location>
</feature>
<evidence type="ECO:0000256" key="7">
    <source>
        <dbReference type="SAM" id="SignalP"/>
    </source>
</evidence>
<dbReference type="InterPro" id="IPR014756">
    <property type="entry name" value="Ig_E-set"/>
</dbReference>
<keyword evidence="5 7" id="KW-0732">Signal</keyword>
<accession>A0A0K9NZR0</accession>
<gene>
    <name evidence="9" type="ORF">ZOSMA_486G00170</name>
</gene>
<dbReference type="GO" id="GO:0032934">
    <property type="term" value="F:sterol binding"/>
    <property type="evidence" value="ECO:0000318"/>
    <property type="project" value="GO_Central"/>
</dbReference>
<evidence type="ECO:0000256" key="4">
    <source>
        <dbReference type="ARBA" id="ARBA00022448"/>
    </source>
</evidence>
<evidence type="ECO:0000256" key="6">
    <source>
        <dbReference type="ARBA" id="ARBA00023055"/>
    </source>
</evidence>
<feature type="chain" id="PRO_5005527328" evidence="7">
    <location>
        <begin position="32"/>
        <end position="158"/>
    </location>
</feature>
<evidence type="ECO:0000256" key="1">
    <source>
        <dbReference type="ARBA" id="ARBA00002053"/>
    </source>
</evidence>
<evidence type="ECO:0000256" key="3">
    <source>
        <dbReference type="ARBA" id="ARBA00011245"/>
    </source>
</evidence>
<dbReference type="OMA" id="RYCDKKA"/>
<dbReference type="PANTHER" id="PTHR11306">
    <property type="entry name" value="NIEMANN PICK TYPE C2 PROTEIN NPC2-RELATED"/>
    <property type="match status" value="1"/>
</dbReference>
<dbReference type="InterPro" id="IPR003172">
    <property type="entry name" value="ML_dom"/>
</dbReference>
<evidence type="ECO:0000256" key="2">
    <source>
        <dbReference type="ARBA" id="ARBA00006370"/>
    </source>
</evidence>
<proteinExistence type="inferred from homology"/>
<dbReference type="GO" id="GO:0032366">
    <property type="term" value="P:intracellular sterol transport"/>
    <property type="evidence" value="ECO:0007669"/>
    <property type="project" value="InterPro"/>
</dbReference>
<feature type="domain" description="MD-2-related lipid-recognition" evidence="8">
    <location>
        <begin position="34"/>
        <end position="147"/>
    </location>
</feature>
<dbReference type="AlphaFoldDB" id="A0A0K9NZR0"/>
<dbReference type="Proteomes" id="UP000036987">
    <property type="component" value="Unassembled WGS sequence"/>
</dbReference>
<comment type="caution">
    <text evidence="9">The sequence shown here is derived from an EMBL/GenBank/DDBJ whole genome shotgun (WGS) entry which is preliminary data.</text>
</comment>
<dbReference type="PANTHER" id="PTHR11306:SF0">
    <property type="entry name" value="PHOSPHATIDYLGLYCEROL_PHOSPHATIDYLINOSITOL TRANSFER PROTEIN"/>
    <property type="match status" value="1"/>
</dbReference>
<reference evidence="10" key="1">
    <citation type="journal article" date="2016" name="Nature">
        <title>The genome of the seagrass Zostera marina reveals angiosperm adaptation to the sea.</title>
        <authorList>
            <person name="Olsen J.L."/>
            <person name="Rouze P."/>
            <person name="Verhelst B."/>
            <person name="Lin Y.-C."/>
            <person name="Bayer T."/>
            <person name="Collen J."/>
            <person name="Dattolo E."/>
            <person name="De Paoli E."/>
            <person name="Dittami S."/>
            <person name="Maumus F."/>
            <person name="Michel G."/>
            <person name="Kersting A."/>
            <person name="Lauritano C."/>
            <person name="Lohaus R."/>
            <person name="Toepel M."/>
            <person name="Tonon T."/>
            <person name="Vanneste K."/>
            <person name="Amirebrahimi M."/>
            <person name="Brakel J."/>
            <person name="Bostroem C."/>
            <person name="Chovatia M."/>
            <person name="Grimwood J."/>
            <person name="Jenkins J.W."/>
            <person name="Jueterbock A."/>
            <person name="Mraz A."/>
            <person name="Stam W.T."/>
            <person name="Tice H."/>
            <person name="Bornberg-Bauer E."/>
            <person name="Green P.J."/>
            <person name="Pearson G.A."/>
            <person name="Procaccini G."/>
            <person name="Duarte C.M."/>
            <person name="Schmutz J."/>
            <person name="Reusch T.B.H."/>
            <person name="Van de Peer Y."/>
        </authorList>
    </citation>
    <scope>NUCLEOTIDE SEQUENCE [LARGE SCALE GENOMIC DNA]</scope>
    <source>
        <strain evidence="10">cv. Finnish</strain>
    </source>
</reference>
<keyword evidence="4" id="KW-0813">Transport</keyword>
<comment type="subunit">
    <text evidence="3">Monomer.</text>
</comment>
<sequence length="158" mass="17428">MAIDHRHIAAVATSTLLVVLIASVLSSQAQATDVNYCDDEKYAVQVYGVDIDPDPVKRGKTATFSISLGSETKITKGKMLIDVEYFGFNVHEETYDLCEKTQCPILGDFVVSHSQSLPIFTPPGTYTLKMKMYGDDEKLLTCINFDFSIGFFAPIADI</sequence>
<dbReference type="Gene3D" id="2.60.40.770">
    <property type="match status" value="1"/>
</dbReference>
<organism evidence="9 10">
    <name type="scientific">Zostera marina</name>
    <name type="common">Eelgrass</name>
    <dbReference type="NCBI Taxonomy" id="29655"/>
    <lineage>
        <taxon>Eukaryota</taxon>
        <taxon>Viridiplantae</taxon>
        <taxon>Streptophyta</taxon>
        <taxon>Embryophyta</taxon>
        <taxon>Tracheophyta</taxon>
        <taxon>Spermatophyta</taxon>
        <taxon>Magnoliopsida</taxon>
        <taxon>Liliopsida</taxon>
        <taxon>Zosteraceae</taxon>
        <taxon>Zostera</taxon>
    </lineage>
</organism>
<evidence type="ECO:0000256" key="5">
    <source>
        <dbReference type="ARBA" id="ARBA00022729"/>
    </source>
</evidence>
<dbReference type="Pfam" id="PF02221">
    <property type="entry name" value="E1_DerP2_DerF2"/>
    <property type="match status" value="1"/>
</dbReference>
<name>A0A0K9NZR0_ZOSMR</name>
<dbReference type="EMBL" id="LFYR01001402">
    <property type="protein sequence ID" value="KMZ62199.1"/>
    <property type="molecule type" value="Genomic_DNA"/>
</dbReference>
<dbReference type="InterPro" id="IPR033917">
    <property type="entry name" value="ML_PG-PI_TP"/>
</dbReference>
<evidence type="ECO:0000259" key="8">
    <source>
        <dbReference type="SMART" id="SM00737"/>
    </source>
</evidence>
<evidence type="ECO:0000313" key="10">
    <source>
        <dbReference type="Proteomes" id="UP000036987"/>
    </source>
</evidence>
<dbReference type="InterPro" id="IPR039670">
    <property type="entry name" value="NPC2-like"/>
</dbReference>
<dbReference type="SMART" id="SM00737">
    <property type="entry name" value="ML"/>
    <property type="match status" value="1"/>
</dbReference>
<comment type="function">
    <text evidence="1">Catalyzes the intermembrane transfer of phosphatidylglycerol and phosphatidylinositol.</text>
</comment>
<keyword evidence="10" id="KW-1185">Reference proteome</keyword>
<keyword evidence="6" id="KW-0445">Lipid transport</keyword>
<dbReference type="OrthoDB" id="6409159at2759"/>
<dbReference type="CDD" id="cd00917">
    <property type="entry name" value="PG-PI_TP"/>
    <property type="match status" value="1"/>
</dbReference>
<protein>
    <submittedName>
        <fullName evidence="9">Putative Phosphatidylglycerol/phosphatidylinositol transfer protein</fullName>
    </submittedName>
</protein>